<evidence type="ECO:0000313" key="8">
    <source>
        <dbReference type="EMBL" id="MFL0246647.1"/>
    </source>
</evidence>
<evidence type="ECO:0000256" key="3">
    <source>
        <dbReference type="ARBA" id="ARBA00023002"/>
    </source>
</evidence>
<feature type="domain" description="Flavodoxin-like fold" evidence="7">
    <location>
        <begin position="2"/>
        <end position="196"/>
    </location>
</feature>
<dbReference type="SUPFAM" id="SSF52218">
    <property type="entry name" value="Flavoproteins"/>
    <property type="match status" value="1"/>
</dbReference>
<evidence type="ECO:0000256" key="1">
    <source>
        <dbReference type="ARBA" id="ARBA00022630"/>
    </source>
</evidence>
<dbReference type="RefSeq" id="WP_406769124.1">
    <property type="nucleotide sequence ID" value="NZ_JBJHZZ010000003.1"/>
</dbReference>
<dbReference type="PANTHER" id="PTHR43741">
    <property type="entry name" value="FMN-DEPENDENT NADH-AZOREDUCTASE 1"/>
    <property type="match status" value="1"/>
</dbReference>
<comment type="catalytic activity">
    <reaction evidence="5">
        <text>N,N-dimethyl-1,4-phenylenediamine + anthranilate + 2 NAD(+) = 2-(4-dimethylaminophenyl)diazenylbenzoate + 2 NADH + 2 H(+)</text>
        <dbReference type="Rhea" id="RHEA:55872"/>
        <dbReference type="ChEBI" id="CHEBI:15378"/>
        <dbReference type="ChEBI" id="CHEBI:15783"/>
        <dbReference type="ChEBI" id="CHEBI:16567"/>
        <dbReference type="ChEBI" id="CHEBI:57540"/>
        <dbReference type="ChEBI" id="CHEBI:57945"/>
        <dbReference type="ChEBI" id="CHEBI:71579"/>
        <dbReference type="EC" id="1.7.1.17"/>
    </reaction>
    <physiologicalReaction direction="right-to-left" evidence="5">
        <dbReference type="Rhea" id="RHEA:55874"/>
    </physiologicalReaction>
</comment>
<dbReference type="Gene3D" id="3.40.50.360">
    <property type="match status" value="1"/>
</dbReference>
<dbReference type="InterPro" id="IPR003680">
    <property type="entry name" value="Flavodoxin_fold"/>
</dbReference>
<dbReference type="PANTHER" id="PTHR43741:SF7">
    <property type="entry name" value="FMN-DEPENDENT NADH:QUINONE OXIDOREDUCTASE"/>
    <property type="match status" value="1"/>
</dbReference>
<comment type="similarity">
    <text evidence="6">Belongs to the azoreductase type 1 family.</text>
</comment>
<gene>
    <name evidence="6" type="primary">azoR</name>
    <name evidence="8" type="ORF">ACJDUG_06670</name>
</gene>
<sequence>MSKVIYIKANAKTDEASRTYKISESFLEEYKKNNPQDEIITLDLYKEGIDFLPQDKLMELHAPKPGEGKDNPVLKYAYQFLEADKYIIASPFWNLSIPAILKAYIDYVCVAGITFKYTANGPVGLCAGKKAVHIVARGGSYAEGPAAAFEMGDRYLRTIFGFFGITDFTTIAAEGLDIIGVDVNAIVEKAKEEANKTAMSF</sequence>
<dbReference type="InterPro" id="IPR029039">
    <property type="entry name" value="Flavoprotein-like_sf"/>
</dbReference>
<comment type="subunit">
    <text evidence="6">Homodimer.</text>
</comment>
<keyword evidence="1 6" id="KW-0285">Flavoprotein</keyword>
<keyword evidence="3 6" id="KW-0560">Oxidoreductase</keyword>
<comment type="cofactor">
    <cofactor evidence="6">
        <name>FMN</name>
        <dbReference type="ChEBI" id="CHEBI:58210"/>
    </cofactor>
    <text evidence="6">Binds 1 FMN per subunit.</text>
</comment>
<dbReference type="Pfam" id="PF02525">
    <property type="entry name" value="Flavodoxin_2"/>
    <property type="match status" value="1"/>
</dbReference>
<dbReference type="EC" id="1.6.5.-" evidence="6"/>
<organism evidence="8 9">
    <name type="scientific">Candidatus Clostridium stratigraminis</name>
    <dbReference type="NCBI Taxonomy" id="3381661"/>
    <lineage>
        <taxon>Bacteria</taxon>
        <taxon>Bacillati</taxon>
        <taxon>Bacillota</taxon>
        <taxon>Clostridia</taxon>
        <taxon>Eubacteriales</taxon>
        <taxon>Clostridiaceae</taxon>
        <taxon>Clostridium</taxon>
    </lineage>
</organism>
<dbReference type="Proteomes" id="UP001623591">
    <property type="component" value="Unassembled WGS sequence"/>
</dbReference>
<dbReference type="EMBL" id="JBJHZZ010000003">
    <property type="protein sequence ID" value="MFL0246647.1"/>
    <property type="molecule type" value="Genomic_DNA"/>
</dbReference>
<dbReference type="InterPro" id="IPR050104">
    <property type="entry name" value="FMN-dep_NADH:Q_OxRdtase_AzoR1"/>
</dbReference>
<comment type="function">
    <text evidence="6">Also exhibits azoreductase activity. Catalyzes the reductive cleavage of the azo bond in aromatic azo compounds to the corresponding amines.</text>
</comment>
<dbReference type="InterPro" id="IPR023048">
    <property type="entry name" value="NADH:quinone_OxRdtase_FMN_depd"/>
</dbReference>
<evidence type="ECO:0000313" key="9">
    <source>
        <dbReference type="Proteomes" id="UP001623591"/>
    </source>
</evidence>
<dbReference type="HAMAP" id="MF_01216">
    <property type="entry name" value="Azoreductase_type1"/>
    <property type="match status" value="1"/>
</dbReference>
<dbReference type="EC" id="1.7.1.17" evidence="6"/>
<evidence type="ECO:0000256" key="5">
    <source>
        <dbReference type="ARBA" id="ARBA00048542"/>
    </source>
</evidence>
<comment type="caution">
    <text evidence="8">The sequence shown here is derived from an EMBL/GenBank/DDBJ whole genome shotgun (WGS) entry which is preliminary data.</text>
</comment>
<evidence type="ECO:0000256" key="6">
    <source>
        <dbReference type="HAMAP-Rule" id="MF_01216"/>
    </source>
</evidence>
<keyword evidence="2 6" id="KW-0288">FMN</keyword>
<keyword evidence="9" id="KW-1185">Reference proteome</keyword>
<comment type="catalytic activity">
    <reaction evidence="6">
        <text>2 a quinone + NADH + H(+) = 2 a 1,4-benzosemiquinone + NAD(+)</text>
        <dbReference type="Rhea" id="RHEA:65952"/>
        <dbReference type="ChEBI" id="CHEBI:15378"/>
        <dbReference type="ChEBI" id="CHEBI:57540"/>
        <dbReference type="ChEBI" id="CHEBI:57945"/>
        <dbReference type="ChEBI" id="CHEBI:132124"/>
        <dbReference type="ChEBI" id="CHEBI:134225"/>
    </reaction>
</comment>
<comment type="function">
    <text evidence="6">Quinone reductase that provides resistance to thiol-specific stress caused by electrophilic quinones.</text>
</comment>
<comment type="caution">
    <text evidence="6">Lacks conserved residue(s) required for the propagation of feature annotation.</text>
</comment>
<reference evidence="8 9" key="1">
    <citation type="submission" date="2024-11" db="EMBL/GenBank/DDBJ databases">
        <authorList>
            <person name="Heng Y.C."/>
            <person name="Lim A.C.H."/>
            <person name="Lee J.K.Y."/>
            <person name="Kittelmann S."/>
        </authorList>
    </citation>
    <scope>NUCLEOTIDE SEQUENCE [LARGE SCALE GENOMIC DNA]</scope>
    <source>
        <strain evidence="8 9">WILCCON 0185</strain>
    </source>
</reference>
<dbReference type="NCBIfam" id="NF010075">
    <property type="entry name" value="PRK13556.1"/>
    <property type="match status" value="1"/>
</dbReference>
<accession>A0ABW8T3G1</accession>
<proteinExistence type="inferred from homology"/>
<protein>
    <recommendedName>
        <fullName evidence="6">FMN dependent NADH:quinone oxidoreductase</fullName>
        <ecNumber evidence="6">1.6.5.-</ecNumber>
    </recommendedName>
    <alternativeName>
        <fullName evidence="6">Azo-dye reductase</fullName>
    </alternativeName>
    <alternativeName>
        <fullName evidence="6">FMN-dependent NADH-azo compound oxidoreductase</fullName>
    </alternativeName>
    <alternativeName>
        <fullName evidence="6">FMN-dependent NADH-azoreductase</fullName>
        <ecNumber evidence="6">1.7.1.17</ecNumber>
    </alternativeName>
</protein>
<evidence type="ECO:0000256" key="2">
    <source>
        <dbReference type="ARBA" id="ARBA00022643"/>
    </source>
</evidence>
<evidence type="ECO:0000259" key="7">
    <source>
        <dbReference type="Pfam" id="PF02525"/>
    </source>
</evidence>
<name>A0ABW8T3G1_9CLOT</name>
<keyword evidence="4 6" id="KW-0520">NAD</keyword>
<evidence type="ECO:0000256" key="4">
    <source>
        <dbReference type="ARBA" id="ARBA00023027"/>
    </source>
</evidence>